<keyword evidence="7" id="KW-1185">Reference proteome</keyword>
<dbReference type="PANTHER" id="PTHR21242:SF0">
    <property type="entry name" value="TRANSCRIPTION INITIATION FACTOR TFIID SUBUNIT 10"/>
    <property type="match status" value="1"/>
</dbReference>
<dbReference type="GO" id="GO:1990841">
    <property type="term" value="F:promoter-specific chromatin binding"/>
    <property type="evidence" value="ECO:0007669"/>
    <property type="project" value="TreeGrafter"/>
</dbReference>
<dbReference type="GO" id="GO:0006367">
    <property type="term" value="P:transcription initiation at RNA polymerase II promoter"/>
    <property type="evidence" value="ECO:0007669"/>
    <property type="project" value="TreeGrafter"/>
</dbReference>
<reference evidence="7" key="1">
    <citation type="journal article" date="2013" name="Genetics">
        <title>The draft genome and transcriptome of Panagrellus redivivus are shaped by the harsh demands of a free-living lifestyle.</title>
        <authorList>
            <person name="Srinivasan J."/>
            <person name="Dillman A.R."/>
            <person name="Macchietto M.G."/>
            <person name="Heikkinen L."/>
            <person name="Lakso M."/>
            <person name="Fracchia K.M."/>
            <person name="Antoshechkin I."/>
            <person name="Mortazavi A."/>
            <person name="Wong G."/>
            <person name="Sternberg P.W."/>
        </authorList>
    </citation>
    <scope>NUCLEOTIDE SEQUENCE [LARGE SCALE GENOMIC DNA]</scope>
    <source>
        <strain evidence="7">MT8872</strain>
    </source>
</reference>
<proteinExistence type="inferred from homology"/>
<feature type="region of interest" description="Disordered" evidence="6">
    <location>
        <begin position="33"/>
        <end position="63"/>
    </location>
</feature>
<dbReference type="PANTHER" id="PTHR21242">
    <property type="entry name" value="TRANSCRIPTION INITIATION FACTOR TFIID SUBUNIT 10"/>
    <property type="match status" value="1"/>
</dbReference>
<dbReference type="GO" id="GO:0000124">
    <property type="term" value="C:SAGA complex"/>
    <property type="evidence" value="ECO:0007669"/>
    <property type="project" value="TreeGrafter"/>
</dbReference>
<evidence type="ECO:0000256" key="2">
    <source>
        <dbReference type="ARBA" id="ARBA00023015"/>
    </source>
</evidence>
<dbReference type="CDD" id="cd07982">
    <property type="entry name" value="HFD_TAF10"/>
    <property type="match status" value="1"/>
</dbReference>
<name>A0A7E4VYP4_PANRE</name>
<evidence type="ECO:0000313" key="8">
    <source>
        <dbReference type="WBParaSite" id="Pan_g4796.t1"/>
    </source>
</evidence>
<dbReference type="Proteomes" id="UP000492821">
    <property type="component" value="Unassembled WGS sequence"/>
</dbReference>
<reference evidence="8" key="2">
    <citation type="submission" date="2020-10" db="UniProtKB">
        <authorList>
            <consortium name="WormBaseParasite"/>
        </authorList>
    </citation>
    <scope>IDENTIFICATION</scope>
</reference>
<feature type="region of interest" description="Disordered" evidence="6">
    <location>
        <begin position="118"/>
        <end position="148"/>
    </location>
</feature>
<comment type="similarity">
    <text evidence="5">Belongs to the TAF10 family.</text>
</comment>
<evidence type="ECO:0000256" key="6">
    <source>
        <dbReference type="SAM" id="MobiDB-lite"/>
    </source>
</evidence>
<feature type="compositionally biased region" description="Polar residues" evidence="6">
    <location>
        <begin position="118"/>
        <end position="127"/>
    </location>
</feature>
<sequence>MEDENFNVNNSVDNFDFDFSDINFDELDQSLAQQGYQYEESGQQQYQQQQYQPQMQQGQMEQQDQMMYGQNVQQYGYPTTSDTYQSQAMSQSSDYSGYHLNVAEPTPIKAEEPQIEQPQVQLETQHQSLKRPYPGDEDHPTPQQSEMVKPDDVVFAVPELPMRKIAKAKHMNPTDDFAELKEEDENGAEAGSSDDKEDSLLDKAHINMLRQTVLHPVAPPIVEKMHALPPVKESKDDELKTLILNLQRYESVIPDPAARYIMNRSGINPGPGTDICARFLAVAAQKVVTDVLSDAITMARSRGMGQTNRATKETKYLLTQELVSEVLHEQGLSKNV</sequence>
<evidence type="ECO:0000256" key="4">
    <source>
        <dbReference type="ARBA" id="ARBA00023242"/>
    </source>
</evidence>
<dbReference type="GO" id="GO:0016251">
    <property type="term" value="F:RNA polymerase II general transcription initiation factor activity"/>
    <property type="evidence" value="ECO:0007669"/>
    <property type="project" value="TreeGrafter"/>
</dbReference>
<keyword evidence="3" id="KW-0804">Transcription</keyword>
<organism evidence="7 8">
    <name type="scientific">Panagrellus redivivus</name>
    <name type="common">Microworm</name>
    <dbReference type="NCBI Taxonomy" id="6233"/>
    <lineage>
        <taxon>Eukaryota</taxon>
        <taxon>Metazoa</taxon>
        <taxon>Ecdysozoa</taxon>
        <taxon>Nematoda</taxon>
        <taxon>Chromadorea</taxon>
        <taxon>Rhabditida</taxon>
        <taxon>Tylenchina</taxon>
        <taxon>Panagrolaimomorpha</taxon>
        <taxon>Panagrolaimoidea</taxon>
        <taxon>Panagrolaimidae</taxon>
        <taxon>Panagrellus</taxon>
    </lineage>
</organism>
<evidence type="ECO:0000256" key="1">
    <source>
        <dbReference type="ARBA" id="ARBA00004123"/>
    </source>
</evidence>
<dbReference type="WBParaSite" id="Pan_g4796.t1">
    <property type="protein sequence ID" value="Pan_g4796.t1"/>
    <property type="gene ID" value="Pan_g4796"/>
</dbReference>
<dbReference type="GO" id="GO:0005669">
    <property type="term" value="C:transcription factor TFIID complex"/>
    <property type="evidence" value="ECO:0007669"/>
    <property type="project" value="TreeGrafter"/>
</dbReference>
<evidence type="ECO:0000256" key="3">
    <source>
        <dbReference type="ARBA" id="ARBA00023163"/>
    </source>
</evidence>
<dbReference type="AlphaFoldDB" id="A0A7E4VYP4"/>
<comment type="subcellular location">
    <subcellularLocation>
        <location evidence="1">Nucleus</location>
    </subcellularLocation>
</comment>
<keyword evidence="4" id="KW-0539">Nucleus</keyword>
<keyword evidence="2" id="KW-0805">Transcription regulation</keyword>
<evidence type="ECO:0000256" key="5">
    <source>
        <dbReference type="ARBA" id="ARBA00025730"/>
    </source>
</evidence>
<dbReference type="InterPro" id="IPR003923">
    <property type="entry name" value="TAF10"/>
</dbReference>
<dbReference type="Pfam" id="PF03540">
    <property type="entry name" value="TAF10"/>
    <property type="match status" value="1"/>
</dbReference>
<evidence type="ECO:0000313" key="7">
    <source>
        <dbReference type="Proteomes" id="UP000492821"/>
    </source>
</evidence>
<protein>
    <submittedName>
        <fullName evidence="8">Transcription initiation factor TFIID subunit 10</fullName>
    </submittedName>
</protein>
<accession>A0A7E4VYP4</accession>